<feature type="domain" description="Carboxylesterase type B" evidence="2">
    <location>
        <begin position="4"/>
        <end position="254"/>
    </location>
</feature>
<sequence length="275" mass="30980">MHRGCSLESTKKIGECMRNLDSDAIVAVVKDEKMGLSMHADGHFLTKPVNELLQSHEILTVPFMIGVNNDEMGWMLPDVSVILEGFIREQIPKDAVMPDLLLEEYIGIGEDPVKNRAGLTEALGDLLFTIPAITNANAHRDAGATVFLYEFQHPIKFQQEKRPSFVKSDHTDEIPVVLGFLFFNMFVTVDACSEEEEHLSRTMMSYWANFARTGSPNGDGLALWPKYGAEEQYLAIGLKEQVAADHLKEDRFVFITRIIPEKVSQLQQKTEHSEL</sequence>
<name>A0A672GAF3_SALFA</name>
<dbReference type="AlphaFoldDB" id="A0A672GAF3"/>
<dbReference type="PANTHER" id="PTHR11559">
    <property type="entry name" value="CARBOXYLESTERASE"/>
    <property type="match status" value="1"/>
</dbReference>
<comment type="similarity">
    <text evidence="1">Belongs to the type-B carboxylesterase/lipase family.</text>
</comment>
<dbReference type="OMA" id="NCMMDIV"/>
<dbReference type="SUPFAM" id="SSF53474">
    <property type="entry name" value="alpha/beta-Hydrolases"/>
    <property type="match status" value="1"/>
</dbReference>
<proteinExistence type="inferred from homology"/>
<dbReference type="InterPro" id="IPR002018">
    <property type="entry name" value="CarbesteraseB"/>
</dbReference>
<evidence type="ECO:0000259" key="2">
    <source>
        <dbReference type="Pfam" id="PF00135"/>
    </source>
</evidence>
<protein>
    <recommendedName>
        <fullName evidence="2">Carboxylesterase type B domain-containing protein</fullName>
    </recommendedName>
</protein>
<dbReference type="InterPro" id="IPR029058">
    <property type="entry name" value="AB_hydrolase_fold"/>
</dbReference>
<reference evidence="3" key="3">
    <citation type="submission" date="2025-09" db="UniProtKB">
        <authorList>
            <consortium name="Ensembl"/>
        </authorList>
    </citation>
    <scope>IDENTIFICATION</scope>
</reference>
<dbReference type="Gene3D" id="3.40.50.1820">
    <property type="entry name" value="alpha/beta hydrolase"/>
    <property type="match status" value="1"/>
</dbReference>
<reference evidence="3" key="1">
    <citation type="submission" date="2019-06" db="EMBL/GenBank/DDBJ databases">
        <authorList>
            <consortium name="Wellcome Sanger Institute Data Sharing"/>
        </authorList>
    </citation>
    <scope>NUCLEOTIDE SEQUENCE [LARGE SCALE GENOMIC DNA]</scope>
</reference>
<evidence type="ECO:0000256" key="1">
    <source>
        <dbReference type="ARBA" id="ARBA00005964"/>
    </source>
</evidence>
<dbReference type="InterPro" id="IPR050309">
    <property type="entry name" value="Type-B_Carboxylest/Lipase"/>
</dbReference>
<organism evidence="3 4">
    <name type="scientific">Salarias fasciatus</name>
    <name type="common">Jewelled blenny</name>
    <name type="synonym">Blennius fasciatus</name>
    <dbReference type="NCBI Taxonomy" id="181472"/>
    <lineage>
        <taxon>Eukaryota</taxon>
        <taxon>Metazoa</taxon>
        <taxon>Chordata</taxon>
        <taxon>Craniata</taxon>
        <taxon>Vertebrata</taxon>
        <taxon>Euteleostomi</taxon>
        <taxon>Actinopterygii</taxon>
        <taxon>Neopterygii</taxon>
        <taxon>Teleostei</taxon>
        <taxon>Neoteleostei</taxon>
        <taxon>Acanthomorphata</taxon>
        <taxon>Ovalentaria</taxon>
        <taxon>Blenniimorphae</taxon>
        <taxon>Blenniiformes</taxon>
        <taxon>Blennioidei</taxon>
        <taxon>Blenniidae</taxon>
        <taxon>Salariinae</taxon>
        <taxon>Salarias</taxon>
    </lineage>
</organism>
<dbReference type="Proteomes" id="UP000472267">
    <property type="component" value="Chromosome 7"/>
</dbReference>
<dbReference type="Pfam" id="PF00135">
    <property type="entry name" value="COesterase"/>
    <property type="match status" value="1"/>
</dbReference>
<accession>A0A672GAF3</accession>
<dbReference type="Ensembl" id="ENSSFAT00005016463.1">
    <property type="protein sequence ID" value="ENSSFAP00005015821.1"/>
    <property type="gene ID" value="ENSSFAG00005008432.1"/>
</dbReference>
<evidence type="ECO:0000313" key="3">
    <source>
        <dbReference type="Ensembl" id="ENSSFAP00005015821.1"/>
    </source>
</evidence>
<evidence type="ECO:0000313" key="4">
    <source>
        <dbReference type="Proteomes" id="UP000472267"/>
    </source>
</evidence>
<dbReference type="InParanoid" id="A0A672GAF3"/>
<keyword evidence="4" id="KW-1185">Reference proteome</keyword>
<reference evidence="3" key="2">
    <citation type="submission" date="2025-08" db="UniProtKB">
        <authorList>
            <consortium name="Ensembl"/>
        </authorList>
    </citation>
    <scope>IDENTIFICATION</scope>
</reference>